<evidence type="ECO:0000313" key="2">
    <source>
        <dbReference type="EMBL" id="EFJ23349.1"/>
    </source>
</evidence>
<evidence type="ECO:0000313" key="3">
    <source>
        <dbReference type="Proteomes" id="UP000001514"/>
    </source>
</evidence>
<dbReference type="KEGG" id="smo:SELMODRAFT_271149"/>
<gene>
    <name evidence="2" type="ORF">SELMODRAFT_271149</name>
</gene>
<name>D8RX00_SELML</name>
<feature type="compositionally biased region" description="Basic and acidic residues" evidence="1">
    <location>
        <begin position="93"/>
        <end position="105"/>
    </location>
</feature>
<feature type="region of interest" description="Disordered" evidence="1">
    <location>
        <begin position="123"/>
        <end position="157"/>
    </location>
</feature>
<dbReference type="AlphaFoldDB" id="D8RX00"/>
<dbReference type="PANTHER" id="PTHR36075:SF1">
    <property type="entry name" value="OS03G0595200 PROTEIN"/>
    <property type="match status" value="1"/>
</dbReference>
<accession>D8RX00</accession>
<dbReference type="eggNOG" id="ENOG502S1AE">
    <property type="taxonomic scope" value="Eukaryota"/>
</dbReference>
<organism evidence="3">
    <name type="scientific">Selaginella moellendorffii</name>
    <name type="common">Spikemoss</name>
    <dbReference type="NCBI Taxonomy" id="88036"/>
    <lineage>
        <taxon>Eukaryota</taxon>
        <taxon>Viridiplantae</taxon>
        <taxon>Streptophyta</taxon>
        <taxon>Embryophyta</taxon>
        <taxon>Tracheophyta</taxon>
        <taxon>Lycopodiopsida</taxon>
        <taxon>Selaginellales</taxon>
        <taxon>Selaginellaceae</taxon>
        <taxon>Selaginella</taxon>
    </lineage>
</organism>
<dbReference type="PANTHER" id="PTHR36075">
    <property type="entry name" value="BNAA10G09820D PROTEIN"/>
    <property type="match status" value="1"/>
</dbReference>
<dbReference type="EMBL" id="GL377593">
    <property type="protein sequence ID" value="EFJ23349.1"/>
    <property type="molecule type" value="Genomic_DNA"/>
</dbReference>
<dbReference type="InParanoid" id="D8RX00"/>
<feature type="compositionally biased region" description="Polar residues" evidence="1">
    <location>
        <begin position="123"/>
        <end position="135"/>
    </location>
</feature>
<feature type="region of interest" description="Disordered" evidence="1">
    <location>
        <begin position="82"/>
        <end position="105"/>
    </location>
</feature>
<dbReference type="FunCoup" id="D8RX00">
    <property type="interactions" value="571"/>
</dbReference>
<keyword evidence="3" id="KW-1185">Reference proteome</keyword>
<dbReference type="OMA" id="REWLDPH"/>
<evidence type="ECO:0000256" key="1">
    <source>
        <dbReference type="SAM" id="MobiDB-lite"/>
    </source>
</evidence>
<feature type="compositionally biased region" description="Basic and acidic residues" evidence="1">
    <location>
        <begin position="141"/>
        <end position="157"/>
    </location>
</feature>
<dbReference type="Proteomes" id="UP000001514">
    <property type="component" value="Unassembled WGS sequence"/>
</dbReference>
<dbReference type="Gramene" id="EFJ23349">
    <property type="protein sequence ID" value="EFJ23349"/>
    <property type="gene ID" value="SELMODRAFT_271149"/>
</dbReference>
<reference evidence="2 3" key="1">
    <citation type="journal article" date="2011" name="Science">
        <title>The Selaginella genome identifies genetic changes associated with the evolution of vascular plants.</title>
        <authorList>
            <person name="Banks J.A."/>
            <person name="Nishiyama T."/>
            <person name="Hasebe M."/>
            <person name="Bowman J.L."/>
            <person name="Gribskov M."/>
            <person name="dePamphilis C."/>
            <person name="Albert V.A."/>
            <person name="Aono N."/>
            <person name="Aoyama T."/>
            <person name="Ambrose B.A."/>
            <person name="Ashton N.W."/>
            <person name="Axtell M.J."/>
            <person name="Barker E."/>
            <person name="Barker M.S."/>
            <person name="Bennetzen J.L."/>
            <person name="Bonawitz N.D."/>
            <person name="Chapple C."/>
            <person name="Cheng C."/>
            <person name="Correa L.G."/>
            <person name="Dacre M."/>
            <person name="DeBarry J."/>
            <person name="Dreyer I."/>
            <person name="Elias M."/>
            <person name="Engstrom E.M."/>
            <person name="Estelle M."/>
            <person name="Feng L."/>
            <person name="Finet C."/>
            <person name="Floyd S.K."/>
            <person name="Frommer W.B."/>
            <person name="Fujita T."/>
            <person name="Gramzow L."/>
            <person name="Gutensohn M."/>
            <person name="Harholt J."/>
            <person name="Hattori M."/>
            <person name="Heyl A."/>
            <person name="Hirai T."/>
            <person name="Hiwatashi Y."/>
            <person name="Ishikawa M."/>
            <person name="Iwata M."/>
            <person name="Karol K.G."/>
            <person name="Koehler B."/>
            <person name="Kolukisaoglu U."/>
            <person name="Kubo M."/>
            <person name="Kurata T."/>
            <person name="Lalonde S."/>
            <person name="Li K."/>
            <person name="Li Y."/>
            <person name="Litt A."/>
            <person name="Lyons E."/>
            <person name="Manning G."/>
            <person name="Maruyama T."/>
            <person name="Michael T.P."/>
            <person name="Mikami K."/>
            <person name="Miyazaki S."/>
            <person name="Morinaga S."/>
            <person name="Murata T."/>
            <person name="Mueller-Roeber B."/>
            <person name="Nelson D.R."/>
            <person name="Obara M."/>
            <person name="Oguri Y."/>
            <person name="Olmstead R.G."/>
            <person name="Onodera N."/>
            <person name="Petersen B.L."/>
            <person name="Pils B."/>
            <person name="Prigge M."/>
            <person name="Rensing S.A."/>
            <person name="Riano-Pachon D.M."/>
            <person name="Roberts A.W."/>
            <person name="Sato Y."/>
            <person name="Scheller H.V."/>
            <person name="Schulz B."/>
            <person name="Schulz C."/>
            <person name="Shakirov E.V."/>
            <person name="Shibagaki N."/>
            <person name="Shinohara N."/>
            <person name="Shippen D.E."/>
            <person name="Soerensen I."/>
            <person name="Sotooka R."/>
            <person name="Sugimoto N."/>
            <person name="Sugita M."/>
            <person name="Sumikawa N."/>
            <person name="Tanurdzic M."/>
            <person name="Theissen G."/>
            <person name="Ulvskov P."/>
            <person name="Wakazuki S."/>
            <person name="Weng J.K."/>
            <person name="Willats W.W."/>
            <person name="Wipf D."/>
            <person name="Wolf P.G."/>
            <person name="Yang L."/>
            <person name="Zimmer A.D."/>
            <person name="Zhu Q."/>
            <person name="Mitros T."/>
            <person name="Hellsten U."/>
            <person name="Loque D."/>
            <person name="Otillar R."/>
            <person name="Salamov A."/>
            <person name="Schmutz J."/>
            <person name="Shapiro H."/>
            <person name="Lindquist E."/>
            <person name="Lucas S."/>
            <person name="Rokhsar D."/>
            <person name="Grigoriev I.V."/>
        </authorList>
    </citation>
    <scope>NUCLEOTIDE SEQUENCE [LARGE SCALE GENOMIC DNA]</scope>
</reference>
<protein>
    <submittedName>
        <fullName evidence="2">Uncharacterized protein</fullName>
    </submittedName>
</protein>
<dbReference type="HOGENOM" id="CLU_118300_0_0_1"/>
<proteinExistence type="predicted"/>
<sequence length="157" mass="17252">MDPAASPAAPPAVLLPDDDEWDAEGFEIPSLNTTTTARTEKAVETLKPTLQKPINTQVENLYLGPHGAKPGLRQPSSLQENFAGGKKQRFKQKLRDADHRSNGTFGRENKVEVICDLVGAKSSQVRPVTTPTPRKSSGEWLDPHCQESFFEKSKTRG</sequence>